<reference evidence="14" key="1">
    <citation type="submission" date="2014-02" db="EMBL/GenBank/DDBJ databases">
        <title>Expanding our view of genomic diversity in Candidatus Accumulibacter clades.</title>
        <authorList>
            <person name="Skennerton C.T."/>
            <person name="Barr J.J."/>
            <person name="Slater F.R."/>
            <person name="Bond P.L."/>
            <person name="Tyson G.W."/>
        </authorList>
    </citation>
    <scope>NUCLEOTIDE SEQUENCE [LARGE SCALE GENOMIC DNA]</scope>
</reference>
<dbReference type="GO" id="GO:0006271">
    <property type="term" value="P:DNA strand elongation involved in DNA replication"/>
    <property type="evidence" value="ECO:0007669"/>
    <property type="project" value="TreeGrafter"/>
</dbReference>
<keyword evidence="4 10" id="KW-0963">Cytoplasm</keyword>
<dbReference type="PANTHER" id="PTHR30478">
    <property type="entry name" value="DNA POLYMERASE III SUBUNIT BETA"/>
    <property type="match status" value="1"/>
</dbReference>
<dbReference type="STRING" id="1454004.AW11_00003"/>
<evidence type="ECO:0000256" key="8">
    <source>
        <dbReference type="ARBA" id="ARBA00022932"/>
    </source>
</evidence>
<dbReference type="EMBL" id="JEMY01000001">
    <property type="protein sequence ID" value="EXI91194.1"/>
    <property type="molecule type" value="Genomic_DNA"/>
</dbReference>
<dbReference type="InterPro" id="IPR046938">
    <property type="entry name" value="DNA_clamp_sf"/>
</dbReference>
<dbReference type="PIRSF" id="PIRSF000804">
    <property type="entry name" value="DNA_pol_III_b"/>
    <property type="match status" value="1"/>
</dbReference>
<dbReference type="GO" id="GO:0003677">
    <property type="term" value="F:DNA binding"/>
    <property type="evidence" value="ECO:0007669"/>
    <property type="project" value="UniProtKB-UniRule"/>
</dbReference>
<dbReference type="GO" id="GO:0005737">
    <property type="term" value="C:cytoplasm"/>
    <property type="evidence" value="ECO:0007669"/>
    <property type="project" value="UniProtKB-SubCell"/>
</dbReference>
<dbReference type="SMART" id="SM00480">
    <property type="entry name" value="POL3Bc"/>
    <property type="match status" value="1"/>
</dbReference>
<sequence>MLLIKTRRDTLLAPLQAVSGIVERRHTLPILSNVLLEKRGDVLTLLATDIEIQITSSTSGATGDGDGAVTVGARKLQEILRSLPESVEVSLVLDDRRLQLKAGKSRFSLQTLPADDFPCLAMAEGEVRRFSVPQKEFRSLLAQTQYAMAAQDVRYYLNGLLLLVDGRELRAVATDGHRLAYASMPLEDSPEALRADGATRQELILPRKTVIELNRLLSDSDEPLVIEMLPSQIRFKFANITLVSKLIDGRFPDYERVIPASLRNVVSVSRAQLLQSMVRAAILTNEKFRGVRLMLGEGSLKIMAANAEQEEALEEIEVEYDGEPLDVGFNVAYLLDVLNNRSDEAIEWGFNDANSSALLTIPGNERFRYVVMPMRI</sequence>
<evidence type="ECO:0000259" key="12">
    <source>
        <dbReference type="Pfam" id="PF02767"/>
    </source>
</evidence>
<dbReference type="CDD" id="cd00140">
    <property type="entry name" value="beta_clamp"/>
    <property type="match status" value="1"/>
</dbReference>
<keyword evidence="15" id="KW-1185">Reference proteome</keyword>
<evidence type="ECO:0000256" key="2">
    <source>
        <dbReference type="ARBA" id="ARBA00010752"/>
    </source>
</evidence>
<evidence type="ECO:0000313" key="14">
    <source>
        <dbReference type="EMBL" id="EXI91194.1"/>
    </source>
</evidence>
<evidence type="ECO:0000256" key="4">
    <source>
        <dbReference type="ARBA" id="ARBA00022490"/>
    </source>
</evidence>
<feature type="domain" description="DNA polymerase III beta sliding clamp C-terminal" evidence="13">
    <location>
        <begin position="256"/>
        <end position="375"/>
    </location>
</feature>
<dbReference type="SUPFAM" id="SSF55979">
    <property type="entry name" value="DNA clamp"/>
    <property type="match status" value="3"/>
</dbReference>
<comment type="subcellular location">
    <subcellularLocation>
        <location evidence="1 10">Cytoplasm</location>
    </subcellularLocation>
</comment>
<accession>A0A011RJ34</accession>
<evidence type="ECO:0000256" key="5">
    <source>
        <dbReference type="ARBA" id="ARBA00022679"/>
    </source>
</evidence>
<comment type="subunit">
    <text evidence="10">Forms a ring-shaped head-to-tail homodimer around DNA.</text>
</comment>
<evidence type="ECO:0000313" key="15">
    <source>
        <dbReference type="Proteomes" id="UP000022141"/>
    </source>
</evidence>
<dbReference type="Pfam" id="PF02768">
    <property type="entry name" value="DNA_pol3_beta_3"/>
    <property type="match status" value="1"/>
</dbReference>
<comment type="caution">
    <text evidence="14">The sequence shown here is derived from an EMBL/GenBank/DDBJ whole genome shotgun (WGS) entry which is preliminary data.</text>
</comment>
<evidence type="ECO:0000259" key="11">
    <source>
        <dbReference type="Pfam" id="PF00712"/>
    </source>
</evidence>
<comment type="function">
    <text evidence="10">Confers DNA tethering and processivity to DNA polymerases and other proteins. Acts as a clamp, forming a ring around DNA (a reaction catalyzed by the clamp-loading complex) which diffuses in an ATP-independent manner freely and bidirectionally along dsDNA. Initially characterized for its ability to contact the catalytic subunit of DNA polymerase III (Pol III), a complex, multichain enzyme responsible for most of the replicative synthesis in bacteria; Pol III exhibits 3'-5' exonuclease proofreading activity. The beta chain is required for initiation of replication as well as for processivity of DNA replication.</text>
</comment>
<dbReference type="Gene3D" id="3.70.10.10">
    <property type="match status" value="1"/>
</dbReference>
<evidence type="ECO:0000256" key="1">
    <source>
        <dbReference type="ARBA" id="ARBA00004496"/>
    </source>
</evidence>
<dbReference type="Pfam" id="PF00712">
    <property type="entry name" value="DNA_pol3_beta"/>
    <property type="match status" value="1"/>
</dbReference>
<feature type="domain" description="DNA polymerase III beta sliding clamp central" evidence="12">
    <location>
        <begin position="132"/>
        <end position="253"/>
    </location>
</feature>
<evidence type="ECO:0000256" key="3">
    <source>
        <dbReference type="ARBA" id="ARBA00021035"/>
    </source>
</evidence>
<dbReference type="Pfam" id="PF02767">
    <property type="entry name" value="DNA_pol3_beta_2"/>
    <property type="match status" value="1"/>
</dbReference>
<dbReference type="Gene3D" id="3.10.150.10">
    <property type="entry name" value="DNA Polymerase III, subunit A, domain 2"/>
    <property type="match status" value="1"/>
</dbReference>
<evidence type="ECO:0000256" key="9">
    <source>
        <dbReference type="ARBA" id="ARBA00023125"/>
    </source>
</evidence>
<protein>
    <recommendedName>
        <fullName evidence="3 10">Beta sliding clamp</fullName>
    </recommendedName>
</protein>
<dbReference type="InterPro" id="IPR001001">
    <property type="entry name" value="DNA_polIII_beta"/>
</dbReference>
<proteinExistence type="inferred from homology"/>
<evidence type="ECO:0000259" key="13">
    <source>
        <dbReference type="Pfam" id="PF02768"/>
    </source>
</evidence>
<name>A0A011RJ34_ACCRE</name>
<dbReference type="GO" id="GO:0003887">
    <property type="term" value="F:DNA-directed DNA polymerase activity"/>
    <property type="evidence" value="ECO:0007669"/>
    <property type="project" value="UniProtKB-UniRule"/>
</dbReference>
<dbReference type="InterPro" id="IPR022635">
    <property type="entry name" value="DNA_polIII_beta_C"/>
</dbReference>
<keyword evidence="8 10" id="KW-0239">DNA-directed DNA polymerase</keyword>
<comment type="similarity">
    <text evidence="2 10">Belongs to the beta sliding clamp family.</text>
</comment>
<organism evidence="14 15">
    <name type="scientific">Accumulibacter regalis</name>
    <dbReference type="NCBI Taxonomy" id="522306"/>
    <lineage>
        <taxon>Bacteria</taxon>
        <taxon>Pseudomonadati</taxon>
        <taxon>Pseudomonadota</taxon>
        <taxon>Betaproteobacteria</taxon>
        <taxon>Candidatus Accumulibacter</taxon>
    </lineage>
</organism>
<keyword evidence="7 10" id="KW-0235">DNA replication</keyword>
<evidence type="ECO:0000256" key="10">
    <source>
        <dbReference type="PIRNR" id="PIRNR000804"/>
    </source>
</evidence>
<evidence type="ECO:0000256" key="7">
    <source>
        <dbReference type="ARBA" id="ARBA00022705"/>
    </source>
</evidence>
<gene>
    <name evidence="14" type="primary">dnaN</name>
    <name evidence="14" type="ORF">AW11_00003</name>
</gene>
<evidence type="ECO:0000256" key="6">
    <source>
        <dbReference type="ARBA" id="ARBA00022695"/>
    </source>
</evidence>
<dbReference type="eggNOG" id="COG0592">
    <property type="taxonomic scope" value="Bacteria"/>
</dbReference>
<dbReference type="NCBIfam" id="TIGR00663">
    <property type="entry name" value="dnan"/>
    <property type="match status" value="1"/>
</dbReference>
<dbReference type="GO" id="GO:0009360">
    <property type="term" value="C:DNA polymerase III complex"/>
    <property type="evidence" value="ECO:0007669"/>
    <property type="project" value="InterPro"/>
</dbReference>
<dbReference type="Proteomes" id="UP000022141">
    <property type="component" value="Unassembled WGS sequence"/>
</dbReference>
<keyword evidence="9" id="KW-0238">DNA-binding</keyword>
<dbReference type="PANTHER" id="PTHR30478:SF0">
    <property type="entry name" value="BETA SLIDING CLAMP"/>
    <property type="match status" value="1"/>
</dbReference>
<dbReference type="GO" id="GO:0008408">
    <property type="term" value="F:3'-5' exonuclease activity"/>
    <property type="evidence" value="ECO:0007669"/>
    <property type="project" value="InterPro"/>
</dbReference>
<feature type="domain" description="DNA polymerase III beta sliding clamp N-terminal" evidence="11">
    <location>
        <begin position="6"/>
        <end position="120"/>
    </location>
</feature>
<dbReference type="InterPro" id="IPR022634">
    <property type="entry name" value="DNA_polIII_beta_N"/>
</dbReference>
<dbReference type="PATRIC" id="fig|1454004.3.peg.3"/>
<dbReference type="AlphaFoldDB" id="A0A011RJ34"/>
<dbReference type="InterPro" id="IPR022637">
    <property type="entry name" value="DNA_polIII_beta_cen"/>
</dbReference>
<keyword evidence="5 10" id="KW-0808">Transferase</keyword>
<keyword evidence="6 10" id="KW-0548">Nucleotidyltransferase</keyword>